<evidence type="ECO:0000256" key="3">
    <source>
        <dbReference type="ARBA" id="ARBA00023015"/>
    </source>
</evidence>
<evidence type="ECO:0000256" key="2">
    <source>
        <dbReference type="ARBA" id="ARBA00016807"/>
    </source>
</evidence>
<organism evidence="8 9">
    <name type="scientific">Dryococelus australis</name>
    <dbReference type="NCBI Taxonomy" id="614101"/>
    <lineage>
        <taxon>Eukaryota</taxon>
        <taxon>Metazoa</taxon>
        <taxon>Ecdysozoa</taxon>
        <taxon>Arthropoda</taxon>
        <taxon>Hexapoda</taxon>
        <taxon>Insecta</taxon>
        <taxon>Pterygota</taxon>
        <taxon>Neoptera</taxon>
        <taxon>Polyneoptera</taxon>
        <taxon>Phasmatodea</taxon>
        <taxon>Verophasmatodea</taxon>
        <taxon>Anareolatae</taxon>
        <taxon>Phasmatidae</taxon>
        <taxon>Eurycanthinae</taxon>
        <taxon>Dryococelus</taxon>
    </lineage>
</organism>
<evidence type="ECO:0000256" key="6">
    <source>
        <dbReference type="SAM" id="MobiDB-lite"/>
    </source>
</evidence>
<feature type="domain" description="Myb/SANT-like DNA-binding" evidence="7">
    <location>
        <begin position="10"/>
        <end position="76"/>
    </location>
</feature>
<keyword evidence="3" id="KW-0805">Transcription regulation</keyword>
<evidence type="ECO:0000256" key="5">
    <source>
        <dbReference type="ARBA" id="ARBA00025466"/>
    </source>
</evidence>
<comment type="caution">
    <text evidence="8">The sequence shown here is derived from an EMBL/GenBank/DDBJ whole genome shotgun (WGS) entry which is preliminary data.</text>
</comment>
<name>A0ABQ9INS5_9NEOP</name>
<evidence type="ECO:0000259" key="7">
    <source>
        <dbReference type="Pfam" id="PF13873"/>
    </source>
</evidence>
<comment type="function">
    <text evidence="5">Involved in transvection phenomena (= synapsis-dependent gene expression), where the synaptic pairing of chromosomes carrying genes with which zeste interacts influences the expression of these genes. Zeste binds to DNA and stimulates transcription from a nearby promoter.</text>
</comment>
<keyword evidence="4" id="KW-0804">Transcription</keyword>
<reference evidence="8 9" key="1">
    <citation type="submission" date="2023-02" db="EMBL/GenBank/DDBJ databases">
        <title>LHISI_Scaffold_Assembly.</title>
        <authorList>
            <person name="Stuart O.P."/>
            <person name="Cleave R."/>
            <person name="Magrath M.J.L."/>
            <person name="Mikheyev A.S."/>
        </authorList>
    </citation>
    <scope>NUCLEOTIDE SEQUENCE [LARGE SCALE GENOMIC DNA]</scope>
    <source>
        <strain evidence="8">Daus_M_001</strain>
        <tissue evidence="8">Leg muscle</tissue>
    </source>
</reference>
<gene>
    <name evidence="8" type="ORF">PR048_003665</name>
</gene>
<dbReference type="Proteomes" id="UP001159363">
    <property type="component" value="Chromosome 1"/>
</dbReference>
<dbReference type="EMBL" id="JARBHB010000001">
    <property type="protein sequence ID" value="KAJ8898305.1"/>
    <property type="molecule type" value="Genomic_DNA"/>
</dbReference>
<keyword evidence="9" id="KW-1185">Reference proteome</keyword>
<dbReference type="Pfam" id="PF13873">
    <property type="entry name" value="Myb_DNA-bind_5"/>
    <property type="match status" value="1"/>
</dbReference>
<feature type="region of interest" description="Disordered" evidence="6">
    <location>
        <begin position="136"/>
        <end position="169"/>
    </location>
</feature>
<evidence type="ECO:0000256" key="1">
    <source>
        <dbReference type="ARBA" id="ARBA00011764"/>
    </source>
</evidence>
<evidence type="ECO:0000256" key="4">
    <source>
        <dbReference type="ARBA" id="ARBA00023163"/>
    </source>
</evidence>
<proteinExistence type="predicted"/>
<feature type="compositionally biased region" description="Polar residues" evidence="6">
    <location>
        <begin position="136"/>
        <end position="166"/>
    </location>
</feature>
<sequence length="224" mass="24905">MSSKALSKLSILNNIKDKKDILFAAFSEKYTKQNKLKAWQEIHERASGLGLIPPGKDATYTRDTFWQNLKKNTTKKIDNRKKTGSEGGARSKPIDVDNVVLGIIGRESLAVVGLNCSGTWQDGSACDQSRQVIGNDDSTASHLGNSTRPASSRATQMCEQKSSRTNSQDDQKLLWAKKLKLQVELLKKESYLKSLPIFKQERELGIPASHFTKDSPVEAQTMHL</sequence>
<accession>A0ABQ9INS5</accession>
<protein>
    <recommendedName>
        <fullName evidence="2">Regulatory protein zeste</fullName>
    </recommendedName>
</protein>
<comment type="subunit">
    <text evidence="1">Self-associates forming complexes of several hundred monomers.</text>
</comment>
<evidence type="ECO:0000313" key="8">
    <source>
        <dbReference type="EMBL" id="KAJ8898305.1"/>
    </source>
</evidence>
<dbReference type="InterPro" id="IPR028002">
    <property type="entry name" value="Myb_DNA-bind_5"/>
</dbReference>
<evidence type="ECO:0000313" key="9">
    <source>
        <dbReference type="Proteomes" id="UP001159363"/>
    </source>
</evidence>